<dbReference type="InterPro" id="IPR027417">
    <property type="entry name" value="P-loop_NTPase"/>
</dbReference>
<dbReference type="SUPFAM" id="SSF52540">
    <property type="entry name" value="P-loop containing nucleoside triphosphate hydrolases"/>
    <property type="match status" value="1"/>
</dbReference>
<evidence type="ECO:0000256" key="1">
    <source>
        <dbReference type="SAM" id="MobiDB-lite"/>
    </source>
</evidence>
<proteinExistence type="predicted"/>
<name>A0ABQ1AMH4_9EURO</name>
<dbReference type="CDD" id="cd00882">
    <property type="entry name" value="Ras_like_GTPase"/>
    <property type="match status" value="1"/>
</dbReference>
<organism evidence="3 4">
    <name type="scientific">Aspergillus udagawae</name>
    <dbReference type="NCBI Taxonomy" id="91492"/>
    <lineage>
        <taxon>Eukaryota</taxon>
        <taxon>Fungi</taxon>
        <taxon>Dikarya</taxon>
        <taxon>Ascomycota</taxon>
        <taxon>Pezizomycotina</taxon>
        <taxon>Eurotiomycetes</taxon>
        <taxon>Eurotiomycetidae</taxon>
        <taxon>Eurotiales</taxon>
        <taxon>Aspergillaceae</taxon>
        <taxon>Aspergillus</taxon>
        <taxon>Aspergillus subgen. Fumigati</taxon>
    </lineage>
</organism>
<dbReference type="Proteomes" id="UP000465266">
    <property type="component" value="Unassembled WGS sequence"/>
</dbReference>
<evidence type="ECO:0000259" key="2">
    <source>
        <dbReference type="Pfam" id="PF01926"/>
    </source>
</evidence>
<dbReference type="Gene3D" id="3.40.50.300">
    <property type="entry name" value="P-loop containing nucleotide triphosphate hydrolases"/>
    <property type="match status" value="1"/>
</dbReference>
<dbReference type="InterPro" id="IPR006073">
    <property type="entry name" value="GTP-bd"/>
</dbReference>
<accession>A0ABQ1AMH4</accession>
<feature type="compositionally biased region" description="Basic and acidic residues" evidence="1">
    <location>
        <begin position="294"/>
        <end position="309"/>
    </location>
</feature>
<reference evidence="3 4" key="1">
    <citation type="submission" date="2020-01" db="EMBL/GenBank/DDBJ databases">
        <title>Draft genome sequence of Aspergillus udagawae IFM 53868.</title>
        <authorList>
            <person name="Takahashi H."/>
            <person name="Yaguchi T."/>
        </authorList>
    </citation>
    <scope>NUCLEOTIDE SEQUENCE [LARGE SCALE GENOMIC DNA]</scope>
    <source>
        <strain evidence="3 4">IFM 53868</strain>
    </source>
</reference>
<sequence length="396" mass="44414">MPIFGATPLQPIKNGWHVFSDLVCNKLTEGAESFLKKHTGADLFIVTGPAGVGKSSFIKSITGEDVYIGSTLESGTTTTSLVPTVIGNQRCLFLDMPGFNTRDFDDWDVFHRLMTAMSVGERYVEFRGVLYVDSMEENRVTPATEKILTWLWLFCGQDYMPNVTVVTTRWDGLDVDGIETKMSRVERWRAEGLLHRFFEHGASTYHHGLLTEGGNYQTLHIERQAERRRLLARDEITARYHHPTSLKLQIYNEIANGATIDTTLAGRWLRYGHAADDPQGNDEESAPSSAGADSARKAQQGERQQRDRANSYGESSARAAWADQFLYAWGDIKPWVRLLYMAARMYMSSSSPSPPPGFDFFADDDSQSIFFEEGLGFPDEPFSGPEEDSGWGCVIL</sequence>
<keyword evidence="4" id="KW-1185">Reference proteome</keyword>
<evidence type="ECO:0000313" key="4">
    <source>
        <dbReference type="Proteomes" id="UP000465266"/>
    </source>
</evidence>
<comment type="caution">
    <text evidence="3">The sequence shown here is derived from an EMBL/GenBank/DDBJ whole genome shotgun (WGS) entry which is preliminary data.</text>
</comment>
<dbReference type="Pfam" id="PF01926">
    <property type="entry name" value="MMR_HSR1"/>
    <property type="match status" value="1"/>
</dbReference>
<feature type="domain" description="G" evidence="2">
    <location>
        <begin position="46"/>
        <end position="111"/>
    </location>
</feature>
<protein>
    <recommendedName>
        <fullName evidence="2">G domain-containing protein</fullName>
    </recommendedName>
</protein>
<gene>
    <name evidence="3" type="ORF">IFM53868_04209</name>
</gene>
<dbReference type="EMBL" id="BLKG01000036">
    <property type="protein sequence ID" value="GFF84633.1"/>
    <property type="molecule type" value="Genomic_DNA"/>
</dbReference>
<evidence type="ECO:0000313" key="3">
    <source>
        <dbReference type="EMBL" id="GFF84633.1"/>
    </source>
</evidence>
<feature type="region of interest" description="Disordered" evidence="1">
    <location>
        <begin position="274"/>
        <end position="313"/>
    </location>
</feature>